<dbReference type="GeneID" id="5204280"/>
<gene>
    <name evidence="1" type="ORF">CBO2302A</name>
</gene>
<evidence type="ECO:0008006" key="3">
    <source>
        <dbReference type="Google" id="ProtNLM"/>
    </source>
</evidence>
<dbReference type="Proteomes" id="UP000001986">
    <property type="component" value="Chromosome"/>
</dbReference>
<dbReference type="RefSeq" id="WP_003396599.1">
    <property type="nucleotide sequence ID" value="NC_009698.1"/>
</dbReference>
<proteinExistence type="predicted"/>
<evidence type="ECO:0000313" key="1">
    <source>
        <dbReference type="EMBL" id="CAL83843.1"/>
    </source>
</evidence>
<accession>A5I471</accession>
<dbReference type="HOGENOM" id="CLU_2552200_0_0_9"/>
<evidence type="ECO:0000313" key="2">
    <source>
        <dbReference type="Proteomes" id="UP000001986"/>
    </source>
</evidence>
<dbReference type="EMBL" id="AM412317">
    <property type="protein sequence ID" value="CAL83843.1"/>
    <property type="molecule type" value="Genomic_DNA"/>
</dbReference>
<protein>
    <recommendedName>
        <fullName evidence="3">Nucleotidyltransferase</fullName>
    </recommendedName>
</protein>
<organism evidence="1 2">
    <name type="scientific">Clostridium botulinum (strain Hall / ATCC 3502 / NCTC 13319 / Type A)</name>
    <dbReference type="NCBI Taxonomy" id="441771"/>
    <lineage>
        <taxon>Bacteria</taxon>
        <taxon>Bacillati</taxon>
        <taxon>Bacillota</taxon>
        <taxon>Clostridia</taxon>
        <taxon>Eubacteriales</taxon>
        <taxon>Clostridiaceae</taxon>
        <taxon>Clostridium</taxon>
    </lineage>
</organism>
<reference evidence="1 2" key="1">
    <citation type="journal article" date="2007" name="Genome Res.">
        <title>Genome sequence of a proteolytic (Group I) Clostridium botulinum strain Hall A and comparative analysis of the clostridial genomes.</title>
        <authorList>
            <person name="Sebaihia M."/>
            <person name="Peck M.W."/>
            <person name="Minton N.P."/>
            <person name="Thomson N.R."/>
            <person name="Holden M.T.G."/>
            <person name="Mitchell W.J."/>
            <person name="Carter A.T."/>
            <person name="Bentley S.D."/>
            <person name="Mason D.R."/>
            <person name="Crossman L."/>
            <person name="Paul C.J."/>
            <person name="Ivens A."/>
            <person name="Wells-Bennik M.H.J."/>
            <person name="Davis I.J."/>
            <person name="Cerdeno-Tarraga A.M."/>
            <person name="Churcher C."/>
            <person name="Quail M.A."/>
            <person name="Chillingworth T."/>
            <person name="Feltwell T."/>
            <person name="Fraser A."/>
            <person name="Goodhead I."/>
            <person name="Hance Z."/>
            <person name="Jagels K."/>
            <person name="Larke N."/>
            <person name="Maddison M."/>
            <person name="Moule S."/>
            <person name="Mungall K."/>
            <person name="Norbertczak H."/>
            <person name="Rabbinowitsch E."/>
            <person name="Sanders M."/>
            <person name="Simmonds M."/>
            <person name="White B."/>
            <person name="Whithead S."/>
            <person name="Parkhill J."/>
        </authorList>
    </citation>
    <scope>NUCLEOTIDE SEQUENCE [LARGE SCALE GENOMIC DNA]</scope>
    <source>
        <strain evidence="2">Hall / ATCC 3502 / NCTC 13319 / Type A [Sanger]</strain>
    </source>
</reference>
<keyword evidence="2" id="KW-1185">Reference proteome</keyword>
<accession>A7G5L0</accession>
<dbReference type="KEGG" id="cbh:CLC_2231"/>
<dbReference type="PATRIC" id="fig|413999.7.peg.2277"/>
<sequence length="82" mass="9304">MNIQDIKQKLDSKEYDFLRNNEHLGNNIILLTTGGSYAYGTNVESSDLDIRGIATDLPNMPNYKKVEELVIEFNKGVINNDK</sequence>
<dbReference type="AlphaFoldDB" id="A5I471"/>
<dbReference type="InterPro" id="IPR043519">
    <property type="entry name" value="NT_sf"/>
</dbReference>
<dbReference type="SUPFAM" id="SSF81301">
    <property type="entry name" value="Nucleotidyltransferase"/>
    <property type="match status" value="1"/>
</dbReference>
<name>A5I471_CLOBH</name>
<dbReference type="KEGG" id="cbo:CBO2302A"/>